<evidence type="ECO:0000256" key="1">
    <source>
        <dbReference type="SAM" id="MobiDB-lite"/>
    </source>
</evidence>
<accession>S7PQ15</accession>
<dbReference type="Proteomes" id="UP000052978">
    <property type="component" value="Unassembled WGS sequence"/>
</dbReference>
<sequence length="95" mass="10507">MEEKEKAGTVLGQHDLIVTLHTPVIQHKEAQLSPRCRSALPRDSRERRQESRSAVGSAKGEGTNRQVLSHPGPHKRASRPFFCFCTSSGENGDDL</sequence>
<feature type="compositionally biased region" description="Polar residues" evidence="1">
    <location>
        <begin position="85"/>
        <end position="95"/>
    </location>
</feature>
<evidence type="ECO:0000313" key="3">
    <source>
        <dbReference type="Proteomes" id="UP000052978"/>
    </source>
</evidence>
<evidence type="ECO:0000313" key="2">
    <source>
        <dbReference type="EMBL" id="EPQ12918.1"/>
    </source>
</evidence>
<name>S7PQ15_MYOBR</name>
<reference evidence="2 3" key="1">
    <citation type="journal article" date="2013" name="Nat. Commun.">
        <title>Genome analysis reveals insights into physiology and longevity of the Brandt's bat Myotis brandtii.</title>
        <authorList>
            <person name="Seim I."/>
            <person name="Fang X."/>
            <person name="Xiong Z."/>
            <person name="Lobanov A.V."/>
            <person name="Huang Z."/>
            <person name="Ma S."/>
            <person name="Feng Y."/>
            <person name="Turanov A.A."/>
            <person name="Zhu Y."/>
            <person name="Lenz T.L."/>
            <person name="Gerashchenko M.V."/>
            <person name="Fan D."/>
            <person name="Hee Yim S."/>
            <person name="Yao X."/>
            <person name="Jordan D."/>
            <person name="Xiong Y."/>
            <person name="Ma Y."/>
            <person name="Lyapunov A.N."/>
            <person name="Chen G."/>
            <person name="Kulakova O.I."/>
            <person name="Sun Y."/>
            <person name="Lee S.G."/>
            <person name="Bronson R.T."/>
            <person name="Moskalev A.A."/>
            <person name="Sunyaev S.R."/>
            <person name="Zhang G."/>
            <person name="Krogh A."/>
            <person name="Wang J."/>
            <person name="Gladyshev V.N."/>
        </authorList>
    </citation>
    <scope>NUCLEOTIDE SEQUENCE [LARGE SCALE GENOMIC DNA]</scope>
</reference>
<dbReference type="EMBL" id="KE163643">
    <property type="protein sequence ID" value="EPQ12918.1"/>
    <property type="molecule type" value="Genomic_DNA"/>
</dbReference>
<gene>
    <name evidence="2" type="ORF">D623_10012326</name>
</gene>
<protein>
    <submittedName>
        <fullName evidence="2">Uncharacterized protein</fullName>
    </submittedName>
</protein>
<feature type="region of interest" description="Disordered" evidence="1">
    <location>
        <begin position="23"/>
        <end position="95"/>
    </location>
</feature>
<proteinExistence type="predicted"/>
<keyword evidence="3" id="KW-1185">Reference proteome</keyword>
<dbReference type="AlphaFoldDB" id="S7PQ15"/>
<organism evidence="2 3">
    <name type="scientific">Myotis brandtii</name>
    <name type="common">Brandt's bat</name>
    <dbReference type="NCBI Taxonomy" id="109478"/>
    <lineage>
        <taxon>Eukaryota</taxon>
        <taxon>Metazoa</taxon>
        <taxon>Chordata</taxon>
        <taxon>Craniata</taxon>
        <taxon>Vertebrata</taxon>
        <taxon>Euteleostomi</taxon>
        <taxon>Mammalia</taxon>
        <taxon>Eutheria</taxon>
        <taxon>Laurasiatheria</taxon>
        <taxon>Chiroptera</taxon>
        <taxon>Yangochiroptera</taxon>
        <taxon>Vespertilionidae</taxon>
        <taxon>Myotis</taxon>
    </lineage>
</organism>
<feature type="compositionally biased region" description="Basic and acidic residues" evidence="1">
    <location>
        <begin position="40"/>
        <end position="51"/>
    </location>
</feature>